<dbReference type="Proteomes" id="UP001499988">
    <property type="component" value="Unassembled WGS sequence"/>
</dbReference>
<organism evidence="1 2">
    <name type="scientific">Ferrimonas pelagia</name>
    <dbReference type="NCBI Taxonomy" id="1177826"/>
    <lineage>
        <taxon>Bacteria</taxon>
        <taxon>Pseudomonadati</taxon>
        <taxon>Pseudomonadota</taxon>
        <taxon>Gammaproteobacteria</taxon>
        <taxon>Alteromonadales</taxon>
        <taxon>Ferrimonadaceae</taxon>
        <taxon>Ferrimonas</taxon>
    </lineage>
</organism>
<proteinExistence type="predicted"/>
<evidence type="ECO:0000313" key="1">
    <source>
        <dbReference type="EMBL" id="GAA4879424.1"/>
    </source>
</evidence>
<protein>
    <submittedName>
        <fullName evidence="1">Uncharacterized protein</fullName>
    </submittedName>
</protein>
<sequence>MPVSAIETKVIGTDGGAVVDRQIAAVVAGGPGLSQHLRLCLGQAHKGFTTDLIADNANTGQGFVGHAFGIRVQLGNGYKKPARWRV</sequence>
<gene>
    <name evidence="1" type="ORF">GCM10023333_11720</name>
</gene>
<keyword evidence="2" id="KW-1185">Reference proteome</keyword>
<dbReference type="EMBL" id="BAABJZ010000015">
    <property type="protein sequence ID" value="GAA4879424.1"/>
    <property type="molecule type" value="Genomic_DNA"/>
</dbReference>
<reference evidence="2" key="1">
    <citation type="journal article" date="2019" name="Int. J. Syst. Evol. Microbiol.">
        <title>The Global Catalogue of Microorganisms (GCM) 10K type strain sequencing project: providing services to taxonomists for standard genome sequencing and annotation.</title>
        <authorList>
            <consortium name="The Broad Institute Genomics Platform"/>
            <consortium name="The Broad Institute Genome Sequencing Center for Infectious Disease"/>
            <person name="Wu L."/>
            <person name="Ma J."/>
        </authorList>
    </citation>
    <scope>NUCLEOTIDE SEQUENCE [LARGE SCALE GENOMIC DNA]</scope>
    <source>
        <strain evidence="2">JCM 18401</strain>
    </source>
</reference>
<evidence type="ECO:0000313" key="2">
    <source>
        <dbReference type="Proteomes" id="UP001499988"/>
    </source>
</evidence>
<comment type="caution">
    <text evidence="1">The sequence shown here is derived from an EMBL/GenBank/DDBJ whole genome shotgun (WGS) entry which is preliminary data.</text>
</comment>
<name>A0ABP9EHP3_9GAMM</name>
<accession>A0ABP9EHP3</accession>